<evidence type="ECO:0000259" key="4">
    <source>
        <dbReference type="PROSITE" id="PS51164"/>
    </source>
</evidence>
<dbReference type="GO" id="GO:0005576">
    <property type="term" value="C:extracellular region"/>
    <property type="evidence" value="ECO:0007669"/>
    <property type="project" value="InterPro"/>
</dbReference>
<evidence type="ECO:0000313" key="5">
    <source>
        <dbReference type="EMBL" id="KAH8107924.1"/>
    </source>
</evidence>
<evidence type="ECO:0000256" key="3">
    <source>
        <dbReference type="SAM" id="SignalP"/>
    </source>
</evidence>
<keyword evidence="6" id="KW-1185">Reference proteome</keyword>
<dbReference type="SUPFAM" id="SSF57180">
    <property type="entry name" value="Cellulose-binding domain"/>
    <property type="match status" value="1"/>
</dbReference>
<dbReference type="Pfam" id="PF00734">
    <property type="entry name" value="CBM_1"/>
    <property type="match status" value="1"/>
</dbReference>
<dbReference type="EMBL" id="JAEVFJ010000001">
    <property type="protein sequence ID" value="KAH8107924.1"/>
    <property type="molecule type" value="Genomic_DNA"/>
</dbReference>
<evidence type="ECO:0000256" key="1">
    <source>
        <dbReference type="ARBA" id="ARBA00022729"/>
    </source>
</evidence>
<keyword evidence="1 3" id="KW-0732">Signal</keyword>
<dbReference type="AlphaFoldDB" id="A0A8K0V1R4"/>
<feature type="region of interest" description="Disordered" evidence="2">
    <location>
        <begin position="74"/>
        <end position="101"/>
    </location>
</feature>
<dbReference type="InterPro" id="IPR035971">
    <property type="entry name" value="CBD_sf"/>
</dbReference>
<name>A0A8K0V1R4_9AGAR</name>
<proteinExistence type="predicted"/>
<dbReference type="InterPro" id="IPR000254">
    <property type="entry name" value="CBD"/>
</dbReference>
<evidence type="ECO:0000313" key="6">
    <source>
        <dbReference type="Proteomes" id="UP000813824"/>
    </source>
</evidence>
<feature type="domain" description="CBM1" evidence="4">
    <location>
        <begin position="19"/>
        <end position="55"/>
    </location>
</feature>
<evidence type="ECO:0000256" key="2">
    <source>
        <dbReference type="SAM" id="MobiDB-lite"/>
    </source>
</evidence>
<organism evidence="5 6">
    <name type="scientific">Cristinia sonorae</name>
    <dbReference type="NCBI Taxonomy" id="1940300"/>
    <lineage>
        <taxon>Eukaryota</taxon>
        <taxon>Fungi</taxon>
        <taxon>Dikarya</taxon>
        <taxon>Basidiomycota</taxon>
        <taxon>Agaricomycotina</taxon>
        <taxon>Agaricomycetes</taxon>
        <taxon>Agaricomycetidae</taxon>
        <taxon>Agaricales</taxon>
        <taxon>Pleurotineae</taxon>
        <taxon>Stephanosporaceae</taxon>
        <taxon>Cristinia</taxon>
    </lineage>
</organism>
<dbReference type="Proteomes" id="UP000813824">
    <property type="component" value="Unassembled WGS sequence"/>
</dbReference>
<reference evidence="5" key="1">
    <citation type="journal article" date="2021" name="New Phytol.">
        <title>Evolutionary innovations through gain and loss of genes in the ectomycorrhizal Boletales.</title>
        <authorList>
            <person name="Wu G."/>
            <person name="Miyauchi S."/>
            <person name="Morin E."/>
            <person name="Kuo A."/>
            <person name="Drula E."/>
            <person name="Varga T."/>
            <person name="Kohler A."/>
            <person name="Feng B."/>
            <person name="Cao Y."/>
            <person name="Lipzen A."/>
            <person name="Daum C."/>
            <person name="Hundley H."/>
            <person name="Pangilinan J."/>
            <person name="Johnson J."/>
            <person name="Barry K."/>
            <person name="LaButti K."/>
            <person name="Ng V."/>
            <person name="Ahrendt S."/>
            <person name="Min B."/>
            <person name="Choi I.G."/>
            <person name="Park H."/>
            <person name="Plett J.M."/>
            <person name="Magnuson J."/>
            <person name="Spatafora J.W."/>
            <person name="Nagy L.G."/>
            <person name="Henrissat B."/>
            <person name="Grigoriev I.V."/>
            <person name="Yang Z.L."/>
            <person name="Xu J."/>
            <person name="Martin F.M."/>
        </authorList>
    </citation>
    <scope>NUCLEOTIDE SEQUENCE</scope>
    <source>
        <strain evidence="5">KKN 215</strain>
    </source>
</reference>
<sequence length="231" mass="23713">MRSILFGVVLTSIVVKVTAQSAVWAQCGGIGWTGTTACVSGSVCTKQNDYYSQCVPGAAASSTASISVVPTTAPASVPTTTAHPSSAPPATPTASAPAPAGTQIRADQDPVFHLYLQSFNGKPVLGPEASSGSFTIGKTIALNNADGSKLFLNENESASTSYKALTLDKVATTTDWGLEGDTIITTAPRQLNFLACSSSTTGFFDLFLQEGNDVPAGKTCSLISLHLPCLC</sequence>
<feature type="chain" id="PRO_5035457368" description="CBM1 domain-containing protein" evidence="3">
    <location>
        <begin position="20"/>
        <end position="231"/>
    </location>
</feature>
<dbReference type="OrthoDB" id="3915838at2759"/>
<dbReference type="SMART" id="SM00236">
    <property type="entry name" value="fCBD"/>
    <property type="match status" value="1"/>
</dbReference>
<dbReference type="PROSITE" id="PS00562">
    <property type="entry name" value="CBM1_1"/>
    <property type="match status" value="1"/>
</dbReference>
<dbReference type="PROSITE" id="PS51164">
    <property type="entry name" value="CBM1_2"/>
    <property type="match status" value="1"/>
</dbReference>
<gene>
    <name evidence="5" type="ORF">BXZ70DRAFT_22256</name>
</gene>
<accession>A0A8K0V1R4</accession>
<feature type="compositionally biased region" description="Low complexity" evidence="2">
    <location>
        <begin position="74"/>
        <end position="85"/>
    </location>
</feature>
<feature type="signal peptide" evidence="3">
    <location>
        <begin position="1"/>
        <end position="19"/>
    </location>
</feature>
<dbReference type="GO" id="GO:0005975">
    <property type="term" value="P:carbohydrate metabolic process"/>
    <property type="evidence" value="ECO:0007669"/>
    <property type="project" value="InterPro"/>
</dbReference>
<comment type="caution">
    <text evidence="5">The sequence shown here is derived from an EMBL/GenBank/DDBJ whole genome shotgun (WGS) entry which is preliminary data.</text>
</comment>
<dbReference type="GO" id="GO:0030248">
    <property type="term" value="F:cellulose binding"/>
    <property type="evidence" value="ECO:0007669"/>
    <property type="project" value="InterPro"/>
</dbReference>
<protein>
    <recommendedName>
        <fullName evidence="4">CBM1 domain-containing protein</fullName>
    </recommendedName>
</protein>